<comment type="similarity">
    <text evidence="2">Belongs to the TMEM38 family.</text>
</comment>
<dbReference type="OMA" id="FSKMAMF"/>
<evidence type="ECO:0000256" key="7">
    <source>
        <dbReference type="ARBA" id="ARBA00022958"/>
    </source>
</evidence>
<evidence type="ECO:0000256" key="4">
    <source>
        <dbReference type="ARBA" id="ARBA00022538"/>
    </source>
</evidence>
<protein>
    <submittedName>
        <fullName evidence="13">Uncharacterized protein</fullName>
    </submittedName>
</protein>
<feature type="transmembrane region" description="Helical" evidence="12">
    <location>
        <begin position="211"/>
        <end position="233"/>
    </location>
</feature>
<organism evidence="13 14">
    <name type="scientific">Blomia tropicalis</name>
    <name type="common">Mite</name>
    <dbReference type="NCBI Taxonomy" id="40697"/>
    <lineage>
        <taxon>Eukaryota</taxon>
        <taxon>Metazoa</taxon>
        <taxon>Ecdysozoa</taxon>
        <taxon>Arthropoda</taxon>
        <taxon>Chelicerata</taxon>
        <taxon>Arachnida</taxon>
        <taxon>Acari</taxon>
        <taxon>Acariformes</taxon>
        <taxon>Sarcoptiformes</taxon>
        <taxon>Astigmata</taxon>
        <taxon>Glycyphagoidea</taxon>
        <taxon>Echimyopodidae</taxon>
        <taxon>Blomia</taxon>
    </lineage>
</organism>
<evidence type="ECO:0000313" key="14">
    <source>
        <dbReference type="Proteomes" id="UP001142055"/>
    </source>
</evidence>
<dbReference type="GO" id="GO:0005267">
    <property type="term" value="F:potassium channel activity"/>
    <property type="evidence" value="ECO:0007669"/>
    <property type="project" value="UniProtKB-KW"/>
</dbReference>
<dbReference type="InterPro" id="IPR007866">
    <property type="entry name" value="TRIC_channel"/>
</dbReference>
<comment type="caution">
    <text evidence="13">The sequence shown here is derived from an EMBL/GenBank/DDBJ whole genome shotgun (WGS) entry which is preliminary data.</text>
</comment>
<dbReference type="GO" id="GO:0012505">
    <property type="term" value="C:endomembrane system"/>
    <property type="evidence" value="ECO:0007669"/>
    <property type="project" value="UniProtKB-SubCell"/>
</dbReference>
<dbReference type="Proteomes" id="UP001142055">
    <property type="component" value="Chromosome 1"/>
</dbReference>
<evidence type="ECO:0000256" key="8">
    <source>
        <dbReference type="ARBA" id="ARBA00022989"/>
    </source>
</evidence>
<evidence type="ECO:0000256" key="5">
    <source>
        <dbReference type="ARBA" id="ARBA00022692"/>
    </source>
</evidence>
<evidence type="ECO:0000256" key="1">
    <source>
        <dbReference type="ARBA" id="ARBA00004127"/>
    </source>
</evidence>
<name>A0A9Q0MDQ6_BLOTA</name>
<keyword evidence="3" id="KW-0813">Transport</keyword>
<keyword evidence="9" id="KW-0406">Ion transport</keyword>
<evidence type="ECO:0000256" key="12">
    <source>
        <dbReference type="SAM" id="Phobius"/>
    </source>
</evidence>
<keyword evidence="6" id="KW-0631">Potassium channel</keyword>
<feature type="transmembrane region" description="Helical" evidence="12">
    <location>
        <begin position="239"/>
        <end position="259"/>
    </location>
</feature>
<evidence type="ECO:0000256" key="9">
    <source>
        <dbReference type="ARBA" id="ARBA00023065"/>
    </source>
</evidence>
<accession>A0A9Q0MDQ6</accession>
<evidence type="ECO:0000313" key="13">
    <source>
        <dbReference type="EMBL" id="KAJ6224026.1"/>
    </source>
</evidence>
<feature type="transmembrane region" description="Helical" evidence="12">
    <location>
        <begin position="85"/>
        <end position="105"/>
    </location>
</feature>
<dbReference type="Pfam" id="PF05197">
    <property type="entry name" value="TRIC"/>
    <property type="match status" value="1"/>
</dbReference>
<keyword evidence="8 12" id="KW-1133">Transmembrane helix</keyword>
<keyword evidence="10 12" id="KW-0472">Membrane</keyword>
<dbReference type="PANTHER" id="PTHR12454:SF11">
    <property type="entry name" value="GH25683P"/>
    <property type="match status" value="1"/>
</dbReference>
<dbReference type="PANTHER" id="PTHR12454">
    <property type="entry name" value="TRIMERIC INTRACELLULAR CATION CHANNEL"/>
    <property type="match status" value="1"/>
</dbReference>
<reference evidence="13" key="1">
    <citation type="submission" date="2022-12" db="EMBL/GenBank/DDBJ databases">
        <title>Genome assemblies of Blomia tropicalis.</title>
        <authorList>
            <person name="Cui Y."/>
        </authorList>
    </citation>
    <scope>NUCLEOTIDE SEQUENCE</scope>
    <source>
        <tissue evidence="13">Adult mites</tissue>
    </source>
</reference>
<proteinExistence type="inferred from homology"/>
<dbReference type="EMBL" id="JAPWDV010000001">
    <property type="protein sequence ID" value="KAJ6224026.1"/>
    <property type="molecule type" value="Genomic_DNA"/>
</dbReference>
<dbReference type="AlphaFoldDB" id="A0A9Q0MDQ6"/>
<dbReference type="GO" id="GO:0042802">
    <property type="term" value="F:identical protein binding"/>
    <property type="evidence" value="ECO:0007669"/>
    <property type="project" value="InterPro"/>
</dbReference>
<keyword evidence="7" id="KW-0630">Potassium</keyword>
<evidence type="ECO:0000256" key="10">
    <source>
        <dbReference type="ARBA" id="ARBA00023136"/>
    </source>
</evidence>
<keyword evidence="11" id="KW-0407">Ion channel</keyword>
<sequence>MDPMIFLEFSNELTQMKMFPYFDTAHFIVTCLYLRDDLSTGHHAFSRKHPFACWISCMFAAFAGNILSGFLLGEPIMDAFKSTNHVILGTAVWYLIFYSPFDIVYKICKFLPLKIAISIMKEVIRCKKINDGVGHASHLYPNSFLIMIIIGTVKGNGASLVKVIERCLRGVWTPNAIEFLQPSFATKASIGASIIFILDKKTDWISAPHSLVYLGIVIFFVYFKLSSMLLGIHDPFLPFENLFCALFFGGIWDTIANFINARNSGENGVSKVDLNARNGKSEINKKKD</sequence>
<gene>
    <name evidence="13" type="ORF">RDWZM_002571</name>
</gene>
<keyword evidence="4" id="KW-0633">Potassium transport</keyword>
<keyword evidence="14" id="KW-1185">Reference proteome</keyword>
<evidence type="ECO:0000256" key="3">
    <source>
        <dbReference type="ARBA" id="ARBA00022448"/>
    </source>
</evidence>
<evidence type="ECO:0000256" key="6">
    <source>
        <dbReference type="ARBA" id="ARBA00022826"/>
    </source>
</evidence>
<feature type="transmembrane region" description="Helical" evidence="12">
    <location>
        <begin position="51"/>
        <end position="73"/>
    </location>
</feature>
<dbReference type="GO" id="GO:0016020">
    <property type="term" value="C:membrane"/>
    <property type="evidence" value="ECO:0007669"/>
    <property type="project" value="InterPro"/>
</dbReference>
<comment type="subcellular location">
    <subcellularLocation>
        <location evidence="1">Endomembrane system</location>
        <topology evidence="1">Multi-pass membrane protein</topology>
    </subcellularLocation>
</comment>
<evidence type="ECO:0000256" key="2">
    <source>
        <dbReference type="ARBA" id="ARBA00005766"/>
    </source>
</evidence>
<keyword evidence="5 12" id="KW-0812">Transmembrane</keyword>
<evidence type="ECO:0000256" key="11">
    <source>
        <dbReference type="ARBA" id="ARBA00023303"/>
    </source>
</evidence>